<feature type="coiled-coil region" evidence="5">
    <location>
        <begin position="148"/>
        <end position="175"/>
    </location>
</feature>
<comment type="similarity">
    <text evidence="1 4">Belongs to the SMG8 family.</text>
</comment>
<keyword evidence="2 4" id="KW-0866">Nonsense-mediated mRNA decay</keyword>
<feature type="compositionally biased region" description="Acidic residues" evidence="6">
    <location>
        <begin position="526"/>
        <end position="548"/>
    </location>
</feature>
<dbReference type="PANTHER" id="PTHR13091:SF0">
    <property type="entry name" value="NONSENSE-MEDIATED MRNA DECAY FACTOR SMG8"/>
    <property type="match status" value="1"/>
</dbReference>
<dbReference type="AlphaFoldDB" id="A0AAV5SMC6"/>
<feature type="non-terminal residue" evidence="7">
    <location>
        <position position="1"/>
    </location>
</feature>
<dbReference type="GO" id="GO:0000184">
    <property type="term" value="P:nuclear-transcribed mRNA catabolic process, nonsense-mediated decay"/>
    <property type="evidence" value="ECO:0007669"/>
    <property type="project" value="UniProtKB-UniRule"/>
</dbReference>
<gene>
    <name evidence="7" type="ORF">PENTCL1PPCAC_6566</name>
</gene>
<organism evidence="7 8">
    <name type="scientific">Pristionchus entomophagus</name>
    <dbReference type="NCBI Taxonomy" id="358040"/>
    <lineage>
        <taxon>Eukaryota</taxon>
        <taxon>Metazoa</taxon>
        <taxon>Ecdysozoa</taxon>
        <taxon>Nematoda</taxon>
        <taxon>Chromadorea</taxon>
        <taxon>Rhabditida</taxon>
        <taxon>Rhabditina</taxon>
        <taxon>Diplogasteromorpha</taxon>
        <taxon>Diplogasteroidea</taxon>
        <taxon>Neodiplogasteridae</taxon>
        <taxon>Pristionchus</taxon>
    </lineage>
</organism>
<keyword evidence="5" id="KW-0175">Coiled coil</keyword>
<feature type="region of interest" description="Disordered" evidence="6">
    <location>
        <begin position="511"/>
        <end position="548"/>
    </location>
</feature>
<evidence type="ECO:0000256" key="4">
    <source>
        <dbReference type="RuleBase" id="RU367133"/>
    </source>
</evidence>
<name>A0AAV5SMC6_9BILA</name>
<keyword evidence="8" id="KW-1185">Reference proteome</keyword>
<feature type="non-terminal residue" evidence="7">
    <location>
        <position position="548"/>
    </location>
</feature>
<reference evidence="7" key="1">
    <citation type="submission" date="2023-10" db="EMBL/GenBank/DDBJ databases">
        <title>Genome assembly of Pristionchus species.</title>
        <authorList>
            <person name="Yoshida K."/>
            <person name="Sommer R.J."/>
        </authorList>
    </citation>
    <scope>NUCLEOTIDE SEQUENCE</scope>
    <source>
        <strain evidence="7">RS0144</strain>
    </source>
</reference>
<evidence type="ECO:0000256" key="2">
    <source>
        <dbReference type="ARBA" id="ARBA00023161"/>
    </source>
</evidence>
<evidence type="ECO:0000256" key="1">
    <source>
        <dbReference type="ARBA" id="ARBA00006443"/>
    </source>
</evidence>
<dbReference type="InterPro" id="IPR019354">
    <property type="entry name" value="SMG8-like"/>
</dbReference>
<comment type="caution">
    <text evidence="7">The sequence shown here is derived from an EMBL/GenBank/DDBJ whole genome shotgun (WGS) entry which is preliminary data.</text>
</comment>
<evidence type="ECO:0000256" key="3">
    <source>
        <dbReference type="ARBA" id="ARBA00029509"/>
    </source>
</evidence>
<protein>
    <recommendedName>
        <fullName evidence="3 4">Nonsense-mediated mRNA decay factor SMG8</fullName>
    </recommendedName>
</protein>
<sequence>VCSKDLVQLAAVMGGSKPLSEWISHMEKCGISLCKKNGIVIITVIGKDTSSTSKVSDLNEALGGSYLTSCDQRSFSGGSIDAFFSFDLEALFLIVNSHKDVAAFATVSSNKEFFEWIGGEESRIESELAVAFSLSHLVLIIENACRIELTLLEQLQNVNRKRMELREKMNEEGLQLNSDNRFAIPRFIFVLHRHLIRKDLGNSKRKEVLEKLEQSLEDQTFSIFKQYKLLSSGGENSCEEALGHIWGEGYIHLMGKTNEVSTQHILSKLFSALDGDVEDENESNMNRLFSFLNSHIRKVREGKKLVNEIPTHDRFVTCATHLLNAVESLSIEDDESEFLNKLTKTHMEKAREKYMPYGTNLVLSRVEHEERMNCVLESIQSIQVNLDSIQVKTLKESFEAIWSSDLRSCEYRSLLGNGCRLAAHASIGDGVDKEKWTLHSSSVTHISACNCGRSQIVRNDPFTLKEANCDFYAQFSCCERAMETHQFKLVADERGRRMEVLEEEWPEARIVGQIGERTNEEKRDEEGEGREEATDEEAEGEGEGGEED</sequence>
<accession>A0AAV5SMC6</accession>
<dbReference type="Pfam" id="PF10220">
    <property type="entry name" value="Smg8_Smg9"/>
    <property type="match status" value="2"/>
</dbReference>
<comment type="function">
    <text evidence="4">Involved in nonsense-mediated decay (NMD) of mRNAs containing premature stop codons.</text>
</comment>
<evidence type="ECO:0000256" key="6">
    <source>
        <dbReference type="SAM" id="MobiDB-lite"/>
    </source>
</evidence>
<dbReference type="EMBL" id="BTSX01000002">
    <property type="protein sequence ID" value="GMS84391.1"/>
    <property type="molecule type" value="Genomic_DNA"/>
</dbReference>
<evidence type="ECO:0000256" key="5">
    <source>
        <dbReference type="SAM" id="Coils"/>
    </source>
</evidence>
<evidence type="ECO:0000313" key="8">
    <source>
        <dbReference type="Proteomes" id="UP001432027"/>
    </source>
</evidence>
<proteinExistence type="inferred from homology"/>
<dbReference type="Proteomes" id="UP001432027">
    <property type="component" value="Unassembled WGS sequence"/>
</dbReference>
<evidence type="ECO:0000313" key="7">
    <source>
        <dbReference type="EMBL" id="GMS84391.1"/>
    </source>
</evidence>
<dbReference type="PANTHER" id="PTHR13091">
    <property type="entry name" value="AMPLIFIED IN BREAST CANCER 2-RELATED"/>
    <property type="match status" value="1"/>
</dbReference>